<gene>
    <name evidence="3" type="ORF">H0267_10665</name>
</gene>
<keyword evidence="4" id="KW-1185">Reference proteome</keyword>
<evidence type="ECO:0000313" key="3">
    <source>
        <dbReference type="EMBL" id="MBH0230677.1"/>
    </source>
</evidence>
<reference evidence="3 4" key="1">
    <citation type="journal article" date="2005" name="Int. J. Syst. Evol. Microbiol.">
        <title>Halobacillus yeomjeoni sp. nov., isolated from a marine solar saltern in Korea.</title>
        <authorList>
            <person name="Yoon J.H."/>
            <person name="Kang S.J."/>
            <person name="Lee C.H."/>
            <person name="Oh H.W."/>
            <person name="Oh T.K."/>
        </authorList>
    </citation>
    <scope>NUCLEOTIDE SEQUENCE [LARGE SCALE GENOMIC DNA]</scope>
    <source>
        <strain evidence="3 4">KCTC 3957</strain>
    </source>
</reference>
<feature type="transmembrane region" description="Helical" evidence="2">
    <location>
        <begin position="26"/>
        <end position="46"/>
    </location>
</feature>
<feature type="coiled-coil region" evidence="1">
    <location>
        <begin position="45"/>
        <end position="107"/>
    </location>
</feature>
<keyword evidence="1" id="KW-0175">Coiled coil</keyword>
<dbReference type="AlphaFoldDB" id="A0A931HVY8"/>
<accession>A0A931HVY8</accession>
<organism evidence="3 4">
    <name type="scientific">Halobacillus yeomjeoni</name>
    <dbReference type="NCBI Taxonomy" id="311194"/>
    <lineage>
        <taxon>Bacteria</taxon>
        <taxon>Bacillati</taxon>
        <taxon>Bacillota</taxon>
        <taxon>Bacilli</taxon>
        <taxon>Bacillales</taxon>
        <taxon>Bacillaceae</taxon>
        <taxon>Halobacillus</taxon>
    </lineage>
</organism>
<name>A0A931HVY8_9BACI</name>
<dbReference type="RefSeq" id="WP_197317296.1">
    <property type="nucleotide sequence ID" value="NZ_JADZSC010000002.1"/>
</dbReference>
<evidence type="ECO:0000313" key="4">
    <source>
        <dbReference type="Proteomes" id="UP000614490"/>
    </source>
</evidence>
<evidence type="ECO:0000256" key="1">
    <source>
        <dbReference type="SAM" id="Coils"/>
    </source>
</evidence>
<dbReference type="EMBL" id="JADZSC010000002">
    <property type="protein sequence ID" value="MBH0230677.1"/>
    <property type="molecule type" value="Genomic_DNA"/>
</dbReference>
<comment type="caution">
    <text evidence="3">The sequence shown here is derived from an EMBL/GenBank/DDBJ whole genome shotgun (WGS) entry which is preliminary data.</text>
</comment>
<dbReference type="Proteomes" id="UP000614490">
    <property type="component" value="Unassembled WGS sequence"/>
</dbReference>
<evidence type="ECO:0000256" key="2">
    <source>
        <dbReference type="SAM" id="Phobius"/>
    </source>
</evidence>
<keyword evidence="2" id="KW-1133">Transmembrane helix</keyword>
<proteinExistence type="predicted"/>
<sequence length="129" mass="15609">MNEPFGFVTNEEPFQSLYDFNGGIQWVYLASVLLFFIFLFLILLVIKERSKNQRLENEINELKKLNDCLLKTSKKHEESIRNNQKLKEKMRELHQRNEDLREGLEERKSLLRKTLIDYMIFKRQKEGNK</sequence>
<protein>
    <submittedName>
        <fullName evidence="3">Uncharacterized protein</fullName>
    </submittedName>
</protein>
<keyword evidence="2" id="KW-0472">Membrane</keyword>
<keyword evidence="2" id="KW-0812">Transmembrane</keyword>